<keyword evidence="2 6" id="KW-0812">Transmembrane</keyword>
<dbReference type="EMBL" id="LR134162">
    <property type="protein sequence ID" value="VEB06778.1"/>
    <property type="molecule type" value="Genomic_DNA"/>
</dbReference>
<dbReference type="AlphaFoldDB" id="A0A447S3U8"/>
<evidence type="ECO:0000313" key="7">
    <source>
        <dbReference type="EMBL" id="VEB06778.1"/>
    </source>
</evidence>
<sequence>MVLFVGLTAYDTQKLKNIGEQIDTRDSATLRKYSILGALTLYLDFINLFLMLLRIMGQPPLTSLYHGVASPNARQAQRPPGEISGTIPVMLPGGGCALPGLQDPLTGSHSVGPRKRSAAGRWHQTRYPWCCRVAAAPYPAYRLTLRRPAQAQRRRARYQARYPWYCRVAAAPYRSTGSSHRLTPRRPAQAQRRRARYQARYP</sequence>
<keyword evidence="4 6" id="KW-0472">Membrane</keyword>
<evidence type="ECO:0000256" key="6">
    <source>
        <dbReference type="SAM" id="Phobius"/>
    </source>
</evidence>
<feature type="compositionally biased region" description="Basic residues" evidence="5">
    <location>
        <begin position="191"/>
        <end position="202"/>
    </location>
</feature>
<dbReference type="InterPro" id="IPR006214">
    <property type="entry name" value="Bax_inhibitor_1-related"/>
</dbReference>
<dbReference type="Pfam" id="PF01027">
    <property type="entry name" value="Bax1-I"/>
    <property type="match status" value="1"/>
</dbReference>
<name>A0A447S3U8_KLEPN</name>
<evidence type="ECO:0000256" key="1">
    <source>
        <dbReference type="ARBA" id="ARBA00004141"/>
    </source>
</evidence>
<keyword evidence="3 6" id="KW-1133">Transmembrane helix</keyword>
<evidence type="ECO:0000256" key="3">
    <source>
        <dbReference type="ARBA" id="ARBA00022989"/>
    </source>
</evidence>
<feature type="transmembrane region" description="Helical" evidence="6">
    <location>
        <begin position="33"/>
        <end position="53"/>
    </location>
</feature>
<accession>A0A447S3U8</accession>
<evidence type="ECO:0000256" key="5">
    <source>
        <dbReference type="SAM" id="MobiDB-lite"/>
    </source>
</evidence>
<evidence type="ECO:0000313" key="8">
    <source>
        <dbReference type="Proteomes" id="UP000282433"/>
    </source>
</evidence>
<dbReference type="Proteomes" id="UP000282433">
    <property type="component" value="Chromosome"/>
</dbReference>
<protein>
    <submittedName>
        <fullName evidence="7">Integral membrane protein</fullName>
    </submittedName>
</protein>
<evidence type="ECO:0000256" key="2">
    <source>
        <dbReference type="ARBA" id="ARBA00022692"/>
    </source>
</evidence>
<comment type="subcellular location">
    <subcellularLocation>
        <location evidence="1">Membrane</location>
        <topology evidence="1">Multi-pass membrane protein</topology>
    </subcellularLocation>
</comment>
<gene>
    <name evidence="7" type="primary">ybhL_2</name>
    <name evidence="7" type="ORF">NCTC13635_06277</name>
</gene>
<evidence type="ECO:0000256" key="4">
    <source>
        <dbReference type="ARBA" id="ARBA00023136"/>
    </source>
</evidence>
<dbReference type="GO" id="GO:0016020">
    <property type="term" value="C:membrane"/>
    <property type="evidence" value="ECO:0007669"/>
    <property type="project" value="UniProtKB-SubCell"/>
</dbReference>
<reference evidence="7 8" key="1">
    <citation type="submission" date="2018-12" db="EMBL/GenBank/DDBJ databases">
        <authorList>
            <consortium name="Pathogen Informatics"/>
        </authorList>
    </citation>
    <scope>NUCLEOTIDE SEQUENCE [LARGE SCALE GENOMIC DNA]</scope>
    <source>
        <strain evidence="7 8">NCTC13635</strain>
    </source>
</reference>
<organism evidence="7 8">
    <name type="scientific">Klebsiella pneumoniae</name>
    <dbReference type="NCBI Taxonomy" id="573"/>
    <lineage>
        <taxon>Bacteria</taxon>
        <taxon>Pseudomonadati</taxon>
        <taxon>Pseudomonadota</taxon>
        <taxon>Gammaproteobacteria</taxon>
        <taxon>Enterobacterales</taxon>
        <taxon>Enterobacteriaceae</taxon>
        <taxon>Klebsiella/Raoultella group</taxon>
        <taxon>Klebsiella</taxon>
        <taxon>Klebsiella pneumoniae complex</taxon>
    </lineage>
</organism>
<proteinExistence type="predicted"/>
<feature type="region of interest" description="Disordered" evidence="5">
    <location>
        <begin position="176"/>
        <end position="202"/>
    </location>
</feature>